<feature type="non-terminal residue" evidence="1">
    <location>
        <position position="1"/>
    </location>
</feature>
<evidence type="ECO:0008006" key="2">
    <source>
        <dbReference type="Google" id="ProtNLM"/>
    </source>
</evidence>
<proteinExistence type="predicted"/>
<gene>
    <name evidence="1" type="ORF">LCGC14_1851240</name>
</gene>
<evidence type="ECO:0000313" key="1">
    <source>
        <dbReference type="EMBL" id="KKL95769.1"/>
    </source>
</evidence>
<reference evidence="1" key="1">
    <citation type="journal article" date="2015" name="Nature">
        <title>Complex archaea that bridge the gap between prokaryotes and eukaryotes.</title>
        <authorList>
            <person name="Spang A."/>
            <person name="Saw J.H."/>
            <person name="Jorgensen S.L."/>
            <person name="Zaremba-Niedzwiedzka K."/>
            <person name="Martijn J."/>
            <person name="Lind A.E."/>
            <person name="van Eijk R."/>
            <person name="Schleper C."/>
            <person name="Guy L."/>
            <person name="Ettema T.J."/>
        </authorList>
    </citation>
    <scope>NUCLEOTIDE SEQUENCE</scope>
</reference>
<accession>A0A0F9GA99</accession>
<dbReference type="EMBL" id="LAZR01018598">
    <property type="protein sequence ID" value="KKL95769.1"/>
    <property type="molecule type" value="Genomic_DNA"/>
</dbReference>
<dbReference type="Gene3D" id="3.40.50.300">
    <property type="entry name" value="P-loop containing nucleotide triphosphate hydrolases"/>
    <property type="match status" value="1"/>
</dbReference>
<dbReference type="AlphaFoldDB" id="A0A0F9GA99"/>
<sequence length="198" mass="22725">PKAIDRDRVMGYAKGINSYPPNVFFETPTDRVKLDTSYGIMTLEKSIVEVLSRSPDQHLILILDPVYKLMAGHISDEYDVKKFQDNVDMLLQKYPMTVILIHHSRLSKHDAEGNIIDGGAEDVMGSSYWNNWVDTLVRVKLTNPHTGADEVSVQFELTRNAYTFLPSFDIKWSRGNLQPKITRIHKLDFDDISTKRLE</sequence>
<name>A0A0F9GA99_9ZZZZ</name>
<comment type="caution">
    <text evidence="1">The sequence shown here is derived from an EMBL/GenBank/DDBJ whole genome shotgun (WGS) entry which is preliminary data.</text>
</comment>
<organism evidence="1">
    <name type="scientific">marine sediment metagenome</name>
    <dbReference type="NCBI Taxonomy" id="412755"/>
    <lineage>
        <taxon>unclassified sequences</taxon>
        <taxon>metagenomes</taxon>
        <taxon>ecological metagenomes</taxon>
    </lineage>
</organism>
<protein>
    <recommendedName>
        <fullName evidence="2">SF4 helicase domain-containing protein</fullName>
    </recommendedName>
</protein>
<dbReference type="InterPro" id="IPR027417">
    <property type="entry name" value="P-loop_NTPase"/>
</dbReference>